<evidence type="ECO:0000256" key="7">
    <source>
        <dbReference type="ARBA" id="ARBA00023004"/>
    </source>
</evidence>
<evidence type="ECO:0000313" key="11">
    <source>
        <dbReference type="Proteomes" id="UP000253370"/>
    </source>
</evidence>
<keyword evidence="4" id="KW-0479">Metal-binding</keyword>
<evidence type="ECO:0000259" key="9">
    <source>
        <dbReference type="Pfam" id="PF06155"/>
    </source>
</evidence>
<dbReference type="AlphaFoldDB" id="A0A365UBL2"/>
<dbReference type="SUPFAM" id="SSF51197">
    <property type="entry name" value="Clavaminate synthase-like"/>
    <property type="match status" value="1"/>
</dbReference>
<dbReference type="FunFam" id="3.60.130.10:FF:000001">
    <property type="entry name" value="Trimethyllysine dioxygenase, mitochondrial"/>
    <property type="match status" value="1"/>
</dbReference>
<dbReference type="Proteomes" id="UP000253370">
    <property type="component" value="Unassembled WGS sequence"/>
</dbReference>
<dbReference type="GO" id="GO:0016706">
    <property type="term" value="F:2-oxoglutarate-dependent dioxygenase activity"/>
    <property type="evidence" value="ECO:0007669"/>
    <property type="project" value="UniProtKB-ARBA"/>
</dbReference>
<gene>
    <name evidence="10" type="ORF">DRV85_04555</name>
</gene>
<evidence type="ECO:0000256" key="2">
    <source>
        <dbReference type="ARBA" id="ARBA00001961"/>
    </source>
</evidence>
<sequence length="372" mass="41324">MTHAELRPEARCLRLTWPDGSQNDFPFLWLRDNCASNRHPFTEERIFDLLSVPEDIAPVSTTVEADALRVDWPDGGPVSRFALDWLHANRPGKRAEDPGAVPREAWRGNLTAEALPRADATALMTDDAALAAWMRATRATGLSIVQGLPDDPQAGQDVARRISFLRETNFGVTFEVISKPDPNNSAYTADALPLHSDLPNQELPPGIQFLHCLANNAEGGDSVFADGLALAEDLAEADPDAFAVLSTVAVPFRFHDRDCDLRHRQKVLTLDSDGRFSEICWSNHLAAPLDMAPDTIRAYYRAWRALAALMRAPRYLLNLRLEAGEMAVFDNRRILHGRSAFDPSTGQRHLIGCYVDRAEFDSRLRVLARAGH</sequence>
<evidence type="ECO:0000313" key="10">
    <source>
        <dbReference type="EMBL" id="RBI86700.1"/>
    </source>
</evidence>
<evidence type="ECO:0000256" key="4">
    <source>
        <dbReference type="ARBA" id="ARBA00022723"/>
    </source>
</evidence>
<keyword evidence="6" id="KW-0560">Oxidoreductase</keyword>
<dbReference type="Pfam" id="PF06155">
    <property type="entry name" value="GBBH-like_N"/>
    <property type="match status" value="1"/>
</dbReference>
<keyword evidence="7" id="KW-0408">Iron</keyword>
<dbReference type="PANTHER" id="PTHR10696:SF25">
    <property type="entry name" value="OXIDOREDUCTASE AIM17-RELATED"/>
    <property type="match status" value="1"/>
</dbReference>
<accession>A0A365UBL2</accession>
<dbReference type="InterPro" id="IPR042098">
    <property type="entry name" value="TauD-like_sf"/>
</dbReference>
<organism evidence="10 11">
    <name type="scientific">Rhodosalinus halophilus</name>
    <dbReference type="NCBI Taxonomy" id="2259333"/>
    <lineage>
        <taxon>Bacteria</taxon>
        <taxon>Pseudomonadati</taxon>
        <taxon>Pseudomonadota</taxon>
        <taxon>Alphaproteobacteria</taxon>
        <taxon>Rhodobacterales</taxon>
        <taxon>Paracoccaceae</taxon>
        <taxon>Rhodosalinus</taxon>
    </lineage>
</organism>
<dbReference type="PANTHER" id="PTHR10696">
    <property type="entry name" value="GAMMA-BUTYROBETAINE HYDROXYLASE-RELATED"/>
    <property type="match status" value="1"/>
</dbReference>
<comment type="caution">
    <text evidence="10">The sequence shown here is derived from an EMBL/GenBank/DDBJ whole genome shotgun (WGS) entry which is preliminary data.</text>
</comment>
<dbReference type="OrthoDB" id="979809at2"/>
<evidence type="ECO:0000256" key="5">
    <source>
        <dbReference type="ARBA" id="ARBA00022964"/>
    </source>
</evidence>
<comment type="cofactor">
    <cofactor evidence="2">
        <name>L-ascorbate</name>
        <dbReference type="ChEBI" id="CHEBI:38290"/>
    </cofactor>
</comment>
<evidence type="ECO:0000256" key="6">
    <source>
        <dbReference type="ARBA" id="ARBA00023002"/>
    </source>
</evidence>
<feature type="domain" description="TauD/TfdA-like" evidence="8">
    <location>
        <begin position="113"/>
        <end position="354"/>
    </location>
</feature>
<dbReference type="GO" id="GO:0046872">
    <property type="term" value="F:metal ion binding"/>
    <property type="evidence" value="ECO:0007669"/>
    <property type="project" value="UniProtKB-KW"/>
</dbReference>
<name>A0A365UBL2_9RHOB</name>
<dbReference type="InterPro" id="IPR050411">
    <property type="entry name" value="AlphaKG_dependent_hydroxylases"/>
</dbReference>
<keyword evidence="5" id="KW-0223">Dioxygenase</keyword>
<evidence type="ECO:0000259" key="8">
    <source>
        <dbReference type="Pfam" id="PF02668"/>
    </source>
</evidence>
<dbReference type="Gene3D" id="3.60.130.10">
    <property type="entry name" value="Clavaminate synthase-like"/>
    <property type="match status" value="1"/>
</dbReference>
<evidence type="ECO:0000256" key="3">
    <source>
        <dbReference type="ARBA" id="ARBA00008654"/>
    </source>
</evidence>
<dbReference type="GO" id="GO:0045329">
    <property type="term" value="P:carnitine biosynthetic process"/>
    <property type="evidence" value="ECO:0007669"/>
    <property type="project" value="TreeGrafter"/>
</dbReference>
<comment type="similarity">
    <text evidence="3">Belongs to the gamma-BBH/TMLD family.</text>
</comment>
<dbReference type="CDD" id="cd00250">
    <property type="entry name" value="CAS_like"/>
    <property type="match status" value="1"/>
</dbReference>
<evidence type="ECO:0000256" key="1">
    <source>
        <dbReference type="ARBA" id="ARBA00001954"/>
    </source>
</evidence>
<keyword evidence="11" id="KW-1185">Reference proteome</keyword>
<reference evidence="10 11" key="1">
    <citation type="submission" date="2018-07" db="EMBL/GenBank/DDBJ databases">
        <title>Rhodosalinus sp. strain E84T genomic sequence and assembly.</title>
        <authorList>
            <person name="Liu Z.-W."/>
            <person name="Lu D.-C."/>
        </authorList>
    </citation>
    <scope>NUCLEOTIDE SEQUENCE [LARGE SCALE GENOMIC DNA]</scope>
    <source>
        <strain evidence="10 11">E84</strain>
    </source>
</reference>
<dbReference type="Gene3D" id="3.30.2020.30">
    <property type="match status" value="1"/>
</dbReference>
<dbReference type="InterPro" id="IPR038492">
    <property type="entry name" value="GBBH-like_N_sf"/>
</dbReference>
<dbReference type="EMBL" id="QNTQ01000004">
    <property type="protein sequence ID" value="RBI86700.1"/>
    <property type="molecule type" value="Genomic_DNA"/>
</dbReference>
<comment type="cofactor">
    <cofactor evidence="1">
        <name>Fe(2+)</name>
        <dbReference type="ChEBI" id="CHEBI:29033"/>
    </cofactor>
</comment>
<dbReference type="Pfam" id="PF02668">
    <property type="entry name" value="TauD"/>
    <property type="match status" value="1"/>
</dbReference>
<protein>
    <submittedName>
        <fullName evidence="10">Gamma-butyrobetaine hydroxylase</fullName>
    </submittedName>
</protein>
<feature type="domain" description="Gamma-butyrobetaine hydroxylase-like N-terminal" evidence="9">
    <location>
        <begin position="6"/>
        <end position="87"/>
    </location>
</feature>
<proteinExistence type="inferred from homology"/>
<dbReference type="RefSeq" id="WP_113288250.1">
    <property type="nucleotide sequence ID" value="NZ_QNTQ01000004.1"/>
</dbReference>
<dbReference type="InterPro" id="IPR010376">
    <property type="entry name" value="GBBH-like_N"/>
</dbReference>
<dbReference type="InterPro" id="IPR003819">
    <property type="entry name" value="TauD/TfdA-like"/>
</dbReference>